<name>A0A0C3E5F0_9AGAM</name>
<sequence length="131" mass="13864">MIQGGGSITLTPPTPPNLPHSADDSSGVSEGSAKLPQAQLTPVPSHVDPSTLVVKEIGSAEEGVPTIPRADTSAKGVWRPTRQLANLSTVATKVVDDTREAMTVVRPPKTHVTTTNLTTPYKTWRAQETKC</sequence>
<organism evidence="2 3">
    <name type="scientific">Scleroderma citrinum Foug A</name>
    <dbReference type="NCBI Taxonomy" id="1036808"/>
    <lineage>
        <taxon>Eukaryota</taxon>
        <taxon>Fungi</taxon>
        <taxon>Dikarya</taxon>
        <taxon>Basidiomycota</taxon>
        <taxon>Agaricomycotina</taxon>
        <taxon>Agaricomycetes</taxon>
        <taxon>Agaricomycetidae</taxon>
        <taxon>Boletales</taxon>
        <taxon>Sclerodermatineae</taxon>
        <taxon>Sclerodermataceae</taxon>
        <taxon>Scleroderma</taxon>
    </lineage>
</organism>
<evidence type="ECO:0000313" key="2">
    <source>
        <dbReference type="EMBL" id="KIM63261.1"/>
    </source>
</evidence>
<protein>
    <submittedName>
        <fullName evidence="2">Uncharacterized protein</fullName>
    </submittedName>
</protein>
<accession>A0A0C3E5F0</accession>
<dbReference type="EMBL" id="KN822036">
    <property type="protein sequence ID" value="KIM63261.1"/>
    <property type="molecule type" value="Genomic_DNA"/>
</dbReference>
<dbReference type="HOGENOM" id="CLU_1928825_0_0_1"/>
<proteinExistence type="predicted"/>
<reference evidence="2 3" key="1">
    <citation type="submission" date="2014-04" db="EMBL/GenBank/DDBJ databases">
        <authorList>
            <consortium name="DOE Joint Genome Institute"/>
            <person name="Kuo A."/>
            <person name="Kohler A."/>
            <person name="Nagy L.G."/>
            <person name="Floudas D."/>
            <person name="Copeland A."/>
            <person name="Barry K.W."/>
            <person name="Cichocki N."/>
            <person name="Veneault-Fourrey C."/>
            <person name="LaButti K."/>
            <person name="Lindquist E.A."/>
            <person name="Lipzen A."/>
            <person name="Lundell T."/>
            <person name="Morin E."/>
            <person name="Murat C."/>
            <person name="Sun H."/>
            <person name="Tunlid A."/>
            <person name="Henrissat B."/>
            <person name="Grigoriev I.V."/>
            <person name="Hibbett D.S."/>
            <person name="Martin F."/>
            <person name="Nordberg H.P."/>
            <person name="Cantor M.N."/>
            <person name="Hua S.X."/>
        </authorList>
    </citation>
    <scope>NUCLEOTIDE SEQUENCE [LARGE SCALE GENOMIC DNA]</scope>
    <source>
        <strain evidence="2 3">Foug A</strain>
    </source>
</reference>
<keyword evidence="3" id="KW-1185">Reference proteome</keyword>
<evidence type="ECO:0000256" key="1">
    <source>
        <dbReference type="SAM" id="MobiDB-lite"/>
    </source>
</evidence>
<feature type="region of interest" description="Disordered" evidence="1">
    <location>
        <begin position="1"/>
        <end position="49"/>
    </location>
</feature>
<dbReference type="Proteomes" id="UP000053989">
    <property type="component" value="Unassembled WGS sequence"/>
</dbReference>
<dbReference type="AlphaFoldDB" id="A0A0C3E5F0"/>
<reference evidence="3" key="2">
    <citation type="submission" date="2015-01" db="EMBL/GenBank/DDBJ databases">
        <title>Evolutionary Origins and Diversification of the Mycorrhizal Mutualists.</title>
        <authorList>
            <consortium name="DOE Joint Genome Institute"/>
            <consortium name="Mycorrhizal Genomics Consortium"/>
            <person name="Kohler A."/>
            <person name="Kuo A."/>
            <person name="Nagy L.G."/>
            <person name="Floudas D."/>
            <person name="Copeland A."/>
            <person name="Barry K.W."/>
            <person name="Cichocki N."/>
            <person name="Veneault-Fourrey C."/>
            <person name="LaButti K."/>
            <person name="Lindquist E.A."/>
            <person name="Lipzen A."/>
            <person name="Lundell T."/>
            <person name="Morin E."/>
            <person name="Murat C."/>
            <person name="Riley R."/>
            <person name="Ohm R."/>
            <person name="Sun H."/>
            <person name="Tunlid A."/>
            <person name="Henrissat B."/>
            <person name="Grigoriev I.V."/>
            <person name="Hibbett D.S."/>
            <person name="Martin F."/>
        </authorList>
    </citation>
    <scope>NUCLEOTIDE SEQUENCE [LARGE SCALE GENOMIC DNA]</scope>
    <source>
        <strain evidence="3">Foug A</strain>
    </source>
</reference>
<dbReference type="InParanoid" id="A0A0C3E5F0"/>
<gene>
    <name evidence="2" type="ORF">SCLCIDRAFT_24388</name>
</gene>
<evidence type="ECO:0000313" key="3">
    <source>
        <dbReference type="Proteomes" id="UP000053989"/>
    </source>
</evidence>